<reference evidence="2 3" key="1">
    <citation type="submission" date="2020-02" db="EMBL/GenBank/DDBJ databases">
        <title>Draft genome sequence of Haematococcus lacustris strain NIES-144.</title>
        <authorList>
            <person name="Morimoto D."/>
            <person name="Nakagawa S."/>
            <person name="Yoshida T."/>
            <person name="Sawayama S."/>
        </authorList>
    </citation>
    <scope>NUCLEOTIDE SEQUENCE [LARGE SCALE GENOMIC DNA]</scope>
    <source>
        <strain evidence="2 3">NIES-144</strain>
    </source>
</reference>
<dbReference type="AlphaFoldDB" id="A0A699YRB8"/>
<feature type="chain" id="PRO_5025564113" evidence="1">
    <location>
        <begin position="23"/>
        <end position="158"/>
    </location>
</feature>
<comment type="caution">
    <text evidence="2">The sequence shown here is derived from an EMBL/GenBank/DDBJ whole genome shotgun (WGS) entry which is preliminary data.</text>
</comment>
<gene>
    <name evidence="2" type="ORF">HaLaN_04436</name>
</gene>
<evidence type="ECO:0000313" key="2">
    <source>
        <dbReference type="EMBL" id="GFH09324.1"/>
    </source>
</evidence>
<accession>A0A699YRB8</accession>
<name>A0A699YRB8_HAELA</name>
<dbReference type="Proteomes" id="UP000485058">
    <property type="component" value="Unassembled WGS sequence"/>
</dbReference>
<organism evidence="2 3">
    <name type="scientific">Haematococcus lacustris</name>
    <name type="common">Green alga</name>
    <name type="synonym">Haematococcus pluvialis</name>
    <dbReference type="NCBI Taxonomy" id="44745"/>
    <lineage>
        <taxon>Eukaryota</taxon>
        <taxon>Viridiplantae</taxon>
        <taxon>Chlorophyta</taxon>
        <taxon>core chlorophytes</taxon>
        <taxon>Chlorophyceae</taxon>
        <taxon>CS clade</taxon>
        <taxon>Chlamydomonadales</taxon>
        <taxon>Haematococcaceae</taxon>
        <taxon>Haematococcus</taxon>
    </lineage>
</organism>
<keyword evidence="1" id="KW-0732">Signal</keyword>
<sequence>MSRSMNILALVCLVAAVGLAAAQDVPPECLSGATSLQSACSSELSKASATLGITAGGSDASALGAAAKQAIASGKASQALAEFNPSAGCCKAACSFAATGCLCNQGVVDLVNAVTGVDANTAKQLTGAFATKCKFQDVSLAAGTCSGGKAPAGFKCPS</sequence>
<keyword evidence="3" id="KW-1185">Reference proteome</keyword>
<protein>
    <submittedName>
        <fullName evidence="2">Uncharacterized protein</fullName>
    </submittedName>
</protein>
<feature type="non-terminal residue" evidence="2">
    <location>
        <position position="1"/>
    </location>
</feature>
<dbReference type="EMBL" id="BLLF01000225">
    <property type="protein sequence ID" value="GFH09324.1"/>
    <property type="molecule type" value="Genomic_DNA"/>
</dbReference>
<proteinExistence type="predicted"/>
<feature type="signal peptide" evidence="1">
    <location>
        <begin position="1"/>
        <end position="22"/>
    </location>
</feature>
<evidence type="ECO:0000256" key="1">
    <source>
        <dbReference type="SAM" id="SignalP"/>
    </source>
</evidence>
<evidence type="ECO:0000313" key="3">
    <source>
        <dbReference type="Proteomes" id="UP000485058"/>
    </source>
</evidence>